<dbReference type="Gene3D" id="1.25.40.10">
    <property type="entry name" value="Tetratricopeptide repeat domain"/>
    <property type="match status" value="1"/>
</dbReference>
<feature type="repeat" description="TPR" evidence="1">
    <location>
        <begin position="45"/>
        <end position="78"/>
    </location>
</feature>
<keyword evidence="1" id="KW-0802">TPR repeat</keyword>
<dbReference type="SUPFAM" id="SSF48452">
    <property type="entry name" value="TPR-like"/>
    <property type="match status" value="1"/>
</dbReference>
<dbReference type="Proteomes" id="UP000193920">
    <property type="component" value="Unassembled WGS sequence"/>
</dbReference>
<name>A0A1Y2ABN9_9FUNG</name>
<accession>A0A1Y2ABN9</accession>
<dbReference type="PROSITE" id="PS50005">
    <property type="entry name" value="TPR"/>
    <property type="match status" value="1"/>
</dbReference>
<dbReference type="EMBL" id="MCOG01000308">
    <property type="protein sequence ID" value="ORY19959.1"/>
    <property type="molecule type" value="Genomic_DNA"/>
</dbReference>
<comment type="caution">
    <text evidence="2">The sequence shown here is derived from an EMBL/GenBank/DDBJ whole genome shotgun (WGS) entry which is preliminary data.</text>
</comment>
<evidence type="ECO:0000256" key="1">
    <source>
        <dbReference type="PROSITE-ProRule" id="PRU00339"/>
    </source>
</evidence>
<gene>
    <name evidence="2" type="ORF">LY90DRAFT_162345</name>
</gene>
<organism evidence="2 3">
    <name type="scientific">Neocallimastix californiae</name>
    <dbReference type="NCBI Taxonomy" id="1754190"/>
    <lineage>
        <taxon>Eukaryota</taxon>
        <taxon>Fungi</taxon>
        <taxon>Fungi incertae sedis</taxon>
        <taxon>Chytridiomycota</taxon>
        <taxon>Chytridiomycota incertae sedis</taxon>
        <taxon>Neocallimastigomycetes</taxon>
        <taxon>Neocallimastigales</taxon>
        <taxon>Neocallimastigaceae</taxon>
        <taxon>Neocallimastix</taxon>
    </lineage>
</organism>
<evidence type="ECO:0000313" key="2">
    <source>
        <dbReference type="EMBL" id="ORY19959.1"/>
    </source>
</evidence>
<dbReference type="InterPro" id="IPR019734">
    <property type="entry name" value="TPR_rpt"/>
</dbReference>
<protein>
    <submittedName>
        <fullName evidence="2">Uncharacterized protein</fullName>
    </submittedName>
</protein>
<dbReference type="SMART" id="SM00028">
    <property type="entry name" value="TPR"/>
    <property type="match status" value="1"/>
</dbReference>
<proteinExistence type="predicted"/>
<dbReference type="InterPro" id="IPR011990">
    <property type="entry name" value="TPR-like_helical_dom_sf"/>
</dbReference>
<sequence length="343" mass="41501">MVKRLCVKSIDNAIQDWENNPKDDKWLKKAEKYIKELADMDINQVKLFSYLASIYLKQEKFSKAKEAFERCIELSNNQKLKEKYTIDVIITIIHIINQNNNNNNNNNNIEENCYEAIKLLQNLRHLTGHYTIRTLQMLEFFYSKIIEKEINIETKEKILIEFHDLLNLPEISLNFDFHFKILNSLRYYDFESCWSHIIKHSWDYRNNLEWNQLVRNYLDSFETTFWNEVYNKSKNKELLKLEVWVEYIFALDNIIRIYFENDKEVEEELVKLMGVINNNIPTSEDELINEDSFAVKEEFMARYNMHSAINAEKKMRECKRCDKIWYSTIKKSLTYWKLCFACK</sequence>
<reference evidence="2 3" key="1">
    <citation type="submission" date="2016-08" db="EMBL/GenBank/DDBJ databases">
        <title>A Parts List for Fungal Cellulosomes Revealed by Comparative Genomics.</title>
        <authorList>
            <consortium name="DOE Joint Genome Institute"/>
            <person name="Haitjema C.H."/>
            <person name="Gilmore S.P."/>
            <person name="Henske J.K."/>
            <person name="Solomon K.V."/>
            <person name="De Groot R."/>
            <person name="Kuo A."/>
            <person name="Mondo S.J."/>
            <person name="Salamov A.A."/>
            <person name="Labutti K."/>
            <person name="Zhao Z."/>
            <person name="Chiniquy J."/>
            <person name="Barry K."/>
            <person name="Brewer H.M."/>
            <person name="Purvine S.O."/>
            <person name="Wright A.T."/>
            <person name="Boxma B."/>
            <person name="Van Alen T."/>
            <person name="Hackstein J.H."/>
            <person name="Baker S.E."/>
            <person name="Grigoriev I.V."/>
            <person name="O'Malley M.A."/>
        </authorList>
    </citation>
    <scope>NUCLEOTIDE SEQUENCE [LARGE SCALE GENOMIC DNA]</scope>
    <source>
        <strain evidence="2 3">G1</strain>
    </source>
</reference>
<keyword evidence="3" id="KW-1185">Reference proteome</keyword>
<dbReference type="AlphaFoldDB" id="A0A1Y2ABN9"/>
<evidence type="ECO:0000313" key="3">
    <source>
        <dbReference type="Proteomes" id="UP000193920"/>
    </source>
</evidence>
<dbReference type="OrthoDB" id="2357150at2759"/>